<evidence type="ECO:0000259" key="1">
    <source>
        <dbReference type="Pfam" id="PF13358"/>
    </source>
</evidence>
<dbReference type="InterPro" id="IPR052702">
    <property type="entry name" value="MscS-like_channel"/>
</dbReference>
<dbReference type="SUPFAM" id="SSF53098">
    <property type="entry name" value="Ribonuclease H-like"/>
    <property type="match status" value="1"/>
</dbReference>
<dbReference type="Pfam" id="PF13358">
    <property type="entry name" value="DDE_3"/>
    <property type="match status" value="1"/>
</dbReference>
<evidence type="ECO:0000313" key="2">
    <source>
        <dbReference type="EMBL" id="MFD0855810.1"/>
    </source>
</evidence>
<reference evidence="3" key="1">
    <citation type="journal article" date="2019" name="Int. J. Syst. Evol. Microbiol.">
        <title>The Global Catalogue of Microorganisms (GCM) 10K type strain sequencing project: providing services to taxonomists for standard genome sequencing and annotation.</title>
        <authorList>
            <consortium name="The Broad Institute Genomics Platform"/>
            <consortium name="The Broad Institute Genome Sequencing Center for Infectious Disease"/>
            <person name="Wu L."/>
            <person name="Ma J."/>
        </authorList>
    </citation>
    <scope>NUCLEOTIDE SEQUENCE [LARGE SCALE GENOMIC DNA]</scope>
    <source>
        <strain evidence="3">JCM 31696</strain>
    </source>
</reference>
<dbReference type="PANTHER" id="PTHR30347:SF1">
    <property type="entry name" value="MECHANOSENSITIVE CHANNEL MSCK"/>
    <property type="match status" value="1"/>
</dbReference>
<dbReference type="InterPro" id="IPR038717">
    <property type="entry name" value="Tc1-like_DDE_dom"/>
</dbReference>
<gene>
    <name evidence="2" type="ORF">ACFQ07_26445</name>
</gene>
<evidence type="ECO:0000313" key="3">
    <source>
        <dbReference type="Proteomes" id="UP001597083"/>
    </source>
</evidence>
<dbReference type="Proteomes" id="UP001597083">
    <property type="component" value="Unassembled WGS sequence"/>
</dbReference>
<protein>
    <submittedName>
        <fullName evidence="2">IS630 family transposase</fullName>
    </submittedName>
</protein>
<accession>A0ABW3CPG3</accession>
<dbReference type="PANTHER" id="PTHR30347">
    <property type="entry name" value="POTASSIUM CHANNEL RELATED"/>
    <property type="match status" value="1"/>
</dbReference>
<dbReference type="Gene3D" id="3.30.420.10">
    <property type="entry name" value="Ribonuclease H-like superfamily/Ribonuclease H"/>
    <property type="match status" value="1"/>
</dbReference>
<dbReference type="InterPro" id="IPR036397">
    <property type="entry name" value="RNaseH_sf"/>
</dbReference>
<name>A0ABW3CPG3_9ACTN</name>
<dbReference type="NCBIfam" id="NF033545">
    <property type="entry name" value="transpos_IS630"/>
    <property type="match status" value="1"/>
</dbReference>
<comment type="caution">
    <text evidence="2">The sequence shown here is derived from an EMBL/GenBank/DDBJ whole genome shotgun (WGS) entry which is preliminary data.</text>
</comment>
<dbReference type="InterPro" id="IPR012337">
    <property type="entry name" value="RNaseH-like_sf"/>
</dbReference>
<organism evidence="2 3">
    <name type="scientific">Actinomadura adrarensis</name>
    <dbReference type="NCBI Taxonomy" id="1819600"/>
    <lineage>
        <taxon>Bacteria</taxon>
        <taxon>Bacillati</taxon>
        <taxon>Actinomycetota</taxon>
        <taxon>Actinomycetes</taxon>
        <taxon>Streptosporangiales</taxon>
        <taxon>Thermomonosporaceae</taxon>
        <taxon>Actinomadura</taxon>
    </lineage>
</organism>
<feature type="non-terminal residue" evidence="2">
    <location>
        <position position="1"/>
    </location>
</feature>
<dbReference type="EMBL" id="JBHTIR010003800">
    <property type="protein sequence ID" value="MFD0855810.1"/>
    <property type="molecule type" value="Genomic_DNA"/>
</dbReference>
<feature type="domain" description="Tc1-like transposase DDE" evidence="1">
    <location>
        <begin position="11"/>
        <end position="156"/>
    </location>
</feature>
<sequence>LYHDPPEKAVVLCTDEKSQIQALDRSQPVLPMMPGMPERRTHDYARHGTTTLFAAFDIADGTVIGELHRQHRAAEFKKFLVTIDKTVPADLDVHLICDNYGTHKTPAIKTWLARHPRFHMHFTPTGSSWINQVERWFGFLAEQKIRRGTHKSVQALEADIRDWIADWNSHPRPFIWTKTAEEILESLARFCRRISDAGH</sequence>
<dbReference type="InterPro" id="IPR047655">
    <property type="entry name" value="Transpos_IS630-like"/>
</dbReference>
<proteinExistence type="predicted"/>
<keyword evidence="3" id="KW-1185">Reference proteome</keyword>